<protein>
    <submittedName>
        <fullName evidence="7">Transporter substrate-binding domain-containing protein</fullName>
    </submittedName>
</protein>
<evidence type="ECO:0000259" key="6">
    <source>
        <dbReference type="SMART" id="SM00062"/>
    </source>
</evidence>
<keyword evidence="8" id="KW-1185">Reference proteome</keyword>
<comment type="similarity">
    <text evidence="2 4">Belongs to the bacterial solute-binding protein 3 family.</text>
</comment>
<keyword evidence="3 5" id="KW-0732">Signal</keyword>
<reference evidence="7 8" key="1">
    <citation type="submission" date="2019-11" db="EMBL/GenBank/DDBJ databases">
        <title>Pseudooceanicola pacifica sp. nov., isolated from deep-sea sediment of the Pacific Ocean.</title>
        <authorList>
            <person name="Lyu L."/>
        </authorList>
    </citation>
    <scope>NUCLEOTIDE SEQUENCE [LARGE SCALE GENOMIC DNA]</scope>
    <source>
        <strain evidence="7 8">216_PA32_1</strain>
    </source>
</reference>
<dbReference type="RefSeq" id="WP_202075729.1">
    <property type="nucleotide sequence ID" value="NZ_WNXQ01000001.1"/>
</dbReference>
<dbReference type="Proteomes" id="UP000443843">
    <property type="component" value="Unassembled WGS sequence"/>
</dbReference>
<feature type="chain" id="PRO_5032503206" evidence="5">
    <location>
        <begin position="22"/>
        <end position="294"/>
    </location>
</feature>
<comment type="subcellular location">
    <subcellularLocation>
        <location evidence="1">Cell envelope</location>
    </subcellularLocation>
</comment>
<evidence type="ECO:0000313" key="8">
    <source>
        <dbReference type="Proteomes" id="UP000443843"/>
    </source>
</evidence>
<evidence type="ECO:0000256" key="4">
    <source>
        <dbReference type="RuleBase" id="RU003744"/>
    </source>
</evidence>
<dbReference type="PROSITE" id="PS01039">
    <property type="entry name" value="SBP_BACTERIAL_3"/>
    <property type="match status" value="1"/>
</dbReference>
<evidence type="ECO:0000313" key="7">
    <source>
        <dbReference type="EMBL" id="MWB76430.1"/>
    </source>
</evidence>
<dbReference type="FunFam" id="3.40.190.10:FF:000806">
    <property type="entry name" value="Polar amino acid uptake family ABC transporter, periplasmic substrate-binding protein"/>
    <property type="match status" value="1"/>
</dbReference>
<feature type="domain" description="Solute-binding protein family 3/N-terminal" evidence="6">
    <location>
        <begin position="52"/>
        <end position="288"/>
    </location>
</feature>
<dbReference type="PANTHER" id="PTHR35936">
    <property type="entry name" value="MEMBRANE-BOUND LYTIC MUREIN TRANSGLYCOSYLASE F"/>
    <property type="match status" value="1"/>
</dbReference>
<dbReference type="GO" id="GO:0030313">
    <property type="term" value="C:cell envelope"/>
    <property type="evidence" value="ECO:0007669"/>
    <property type="project" value="UniProtKB-SubCell"/>
</dbReference>
<evidence type="ECO:0000256" key="3">
    <source>
        <dbReference type="ARBA" id="ARBA00022729"/>
    </source>
</evidence>
<dbReference type="Gene3D" id="3.40.190.10">
    <property type="entry name" value="Periplasmic binding protein-like II"/>
    <property type="match status" value="3"/>
</dbReference>
<accession>A0A844WB31</accession>
<organism evidence="7 8">
    <name type="scientific">Pseudooceanicola pacificus</name>
    <dbReference type="NCBI Taxonomy" id="2676438"/>
    <lineage>
        <taxon>Bacteria</taxon>
        <taxon>Pseudomonadati</taxon>
        <taxon>Pseudomonadota</taxon>
        <taxon>Alphaproteobacteria</taxon>
        <taxon>Rhodobacterales</taxon>
        <taxon>Paracoccaceae</taxon>
        <taxon>Pseudooceanicola</taxon>
    </lineage>
</organism>
<evidence type="ECO:0000256" key="5">
    <source>
        <dbReference type="SAM" id="SignalP"/>
    </source>
</evidence>
<gene>
    <name evidence="7" type="ORF">GLS40_00175</name>
</gene>
<dbReference type="Pfam" id="PF00497">
    <property type="entry name" value="SBP_bac_3"/>
    <property type="match status" value="1"/>
</dbReference>
<dbReference type="PANTHER" id="PTHR35936:SF17">
    <property type="entry name" value="ARGININE-BINDING EXTRACELLULAR PROTEIN ARTP"/>
    <property type="match status" value="1"/>
</dbReference>
<dbReference type="EMBL" id="WNXQ01000001">
    <property type="protein sequence ID" value="MWB76430.1"/>
    <property type="molecule type" value="Genomic_DNA"/>
</dbReference>
<evidence type="ECO:0000256" key="1">
    <source>
        <dbReference type="ARBA" id="ARBA00004196"/>
    </source>
</evidence>
<evidence type="ECO:0000256" key="2">
    <source>
        <dbReference type="ARBA" id="ARBA00010333"/>
    </source>
</evidence>
<feature type="signal peptide" evidence="5">
    <location>
        <begin position="1"/>
        <end position="21"/>
    </location>
</feature>
<name>A0A844WB31_9RHOB</name>
<dbReference type="SMART" id="SM00062">
    <property type="entry name" value="PBPb"/>
    <property type="match status" value="1"/>
</dbReference>
<dbReference type="AlphaFoldDB" id="A0A844WB31"/>
<comment type="caution">
    <text evidence="7">The sequence shown here is derived from an EMBL/GenBank/DDBJ whole genome shotgun (WGS) entry which is preliminary data.</text>
</comment>
<sequence length="294" mass="32144">MPGRRVILALLACLAASPAFARCEDYVPGQRPQNTAPQDVGREFDRILDEGWIEFALYEDYPPWSYAENGKAAGIDVEIGRLIAEDLGVEPRFRLVGAGENLEADLRNFVWKGAVVNGRVSDVMLHVPYDSAFTCRVEQAVFTGLYAQEHVAIAYSDAEYPDKGPTPPYFRYDTVGVENDSIADFYLTSIGAGADKVHRYRSTPAAMQALAAGEVMAAMGPRAELEAGLQEGLSLHQPPLLGFSRSTWTLGVAVSQQHRDLGYAVDGAIRAAMDDGRLAAVFARFGVTWNPPEW</sequence>
<dbReference type="InterPro" id="IPR001638">
    <property type="entry name" value="Solute-binding_3/MltF_N"/>
</dbReference>
<dbReference type="InterPro" id="IPR018313">
    <property type="entry name" value="SBP_3_CS"/>
</dbReference>
<dbReference type="SUPFAM" id="SSF53850">
    <property type="entry name" value="Periplasmic binding protein-like II"/>
    <property type="match status" value="1"/>
</dbReference>
<proteinExistence type="inferred from homology"/>